<dbReference type="InterPro" id="IPR001568">
    <property type="entry name" value="RNase_T2-like"/>
</dbReference>
<dbReference type="Gene3D" id="3.90.730.10">
    <property type="entry name" value="Ribonuclease T2-like"/>
    <property type="match status" value="1"/>
</dbReference>
<dbReference type="InterPro" id="IPR036430">
    <property type="entry name" value="RNase_T2-like_sf"/>
</dbReference>
<dbReference type="PROSITE" id="PS51257">
    <property type="entry name" value="PROKAR_LIPOPROTEIN"/>
    <property type="match status" value="1"/>
</dbReference>
<evidence type="ECO:0000313" key="4">
    <source>
        <dbReference type="EMBL" id="GAA0612454.1"/>
    </source>
</evidence>
<feature type="signal peptide" evidence="3">
    <location>
        <begin position="1"/>
        <end position="21"/>
    </location>
</feature>
<organism evidence="4 5">
    <name type="scientific">Brevundimonas kwangchunensis</name>
    <dbReference type="NCBI Taxonomy" id="322163"/>
    <lineage>
        <taxon>Bacteria</taxon>
        <taxon>Pseudomonadati</taxon>
        <taxon>Pseudomonadota</taxon>
        <taxon>Alphaproteobacteria</taxon>
        <taxon>Caulobacterales</taxon>
        <taxon>Caulobacteraceae</taxon>
        <taxon>Brevundimonas</taxon>
    </lineage>
</organism>
<reference evidence="5" key="1">
    <citation type="journal article" date="2019" name="Int. J. Syst. Evol. Microbiol.">
        <title>The Global Catalogue of Microorganisms (GCM) 10K type strain sequencing project: providing services to taxonomists for standard genome sequencing and annotation.</title>
        <authorList>
            <consortium name="The Broad Institute Genomics Platform"/>
            <consortium name="The Broad Institute Genome Sequencing Center for Infectious Disease"/>
            <person name="Wu L."/>
            <person name="Ma J."/>
        </authorList>
    </citation>
    <scope>NUCLEOTIDE SEQUENCE [LARGE SCALE GENOMIC DNA]</scope>
    <source>
        <strain evidence="5">JCM 12928</strain>
    </source>
</reference>
<keyword evidence="3" id="KW-0732">Signal</keyword>
<dbReference type="RefSeq" id="WP_343789649.1">
    <property type="nucleotide sequence ID" value="NZ_BAAAGA010000001.1"/>
</dbReference>
<sequence>MMLKRTAAVGLLLALAACEGAPPTTLPVTGTEVASSCVLPDTLPAPHMATVRPDEVVADRPIRFHMLAVTWMPETCKAGGDGQGDLACGGENRFGWTLHGLWPNSDGRPYPRYCRPATRVSDATIRANLCRTPSVDLVQHEWAAHGTCGWETPEAYFEQAAVLYDNLKRPDPTTLASNGDRGPTAGQIRDAFVAANPGLPRDAIFIAVASGNRLREVRICHDLQFRAATCHNGGLGAPDPVVLTVEPVAG</sequence>
<evidence type="ECO:0000256" key="2">
    <source>
        <dbReference type="RuleBase" id="RU004328"/>
    </source>
</evidence>
<protein>
    <submittedName>
        <fullName evidence="4">Ribonuclease T(2)</fullName>
    </submittedName>
</protein>
<keyword evidence="5" id="KW-1185">Reference proteome</keyword>
<dbReference type="InterPro" id="IPR018188">
    <property type="entry name" value="RNase_T2_His_AS_1"/>
</dbReference>
<dbReference type="SUPFAM" id="SSF55895">
    <property type="entry name" value="Ribonuclease Rh-like"/>
    <property type="match status" value="1"/>
</dbReference>
<dbReference type="PANTHER" id="PTHR11240:SF22">
    <property type="entry name" value="RIBONUCLEASE T2"/>
    <property type="match status" value="1"/>
</dbReference>
<comment type="caution">
    <text evidence="4">The sequence shown here is derived from an EMBL/GenBank/DDBJ whole genome shotgun (WGS) entry which is preliminary data.</text>
</comment>
<name>A0ABP3RQL9_9CAUL</name>
<dbReference type="PROSITE" id="PS00530">
    <property type="entry name" value="RNASE_T2_1"/>
    <property type="match status" value="1"/>
</dbReference>
<dbReference type="EMBL" id="BAAAGA010000001">
    <property type="protein sequence ID" value="GAA0612454.1"/>
    <property type="molecule type" value="Genomic_DNA"/>
</dbReference>
<evidence type="ECO:0000256" key="3">
    <source>
        <dbReference type="SAM" id="SignalP"/>
    </source>
</evidence>
<evidence type="ECO:0000256" key="1">
    <source>
        <dbReference type="ARBA" id="ARBA00007469"/>
    </source>
</evidence>
<proteinExistence type="inferred from homology"/>
<gene>
    <name evidence="4" type="ORF">GCM10009422_04250</name>
</gene>
<dbReference type="Pfam" id="PF00445">
    <property type="entry name" value="Ribonuclease_T2"/>
    <property type="match status" value="1"/>
</dbReference>
<comment type="similarity">
    <text evidence="1 2">Belongs to the RNase T2 family.</text>
</comment>
<feature type="chain" id="PRO_5047397133" evidence="3">
    <location>
        <begin position="22"/>
        <end position="250"/>
    </location>
</feature>
<accession>A0ABP3RQL9</accession>
<evidence type="ECO:0000313" key="5">
    <source>
        <dbReference type="Proteomes" id="UP001501352"/>
    </source>
</evidence>
<dbReference type="PANTHER" id="PTHR11240">
    <property type="entry name" value="RIBONUCLEASE T2"/>
    <property type="match status" value="1"/>
</dbReference>
<dbReference type="Proteomes" id="UP001501352">
    <property type="component" value="Unassembled WGS sequence"/>
</dbReference>